<comment type="caution">
    <text evidence="1">The sequence shown here is derived from an EMBL/GenBank/DDBJ whole genome shotgun (WGS) entry which is preliminary data.</text>
</comment>
<feature type="non-terminal residue" evidence="1">
    <location>
        <position position="79"/>
    </location>
</feature>
<accession>A0ABR3L2I6</accession>
<gene>
    <name evidence="1" type="ORF">QQF64_034510</name>
</gene>
<reference evidence="1 2" key="1">
    <citation type="submission" date="2023-09" db="EMBL/GenBank/DDBJ databases">
        <authorList>
            <person name="Wang M."/>
        </authorList>
    </citation>
    <scope>NUCLEOTIDE SEQUENCE [LARGE SCALE GENOMIC DNA]</scope>
    <source>
        <strain evidence="1">GT-2023</strain>
        <tissue evidence="1">Liver</tissue>
    </source>
</reference>
<keyword evidence="2" id="KW-1185">Reference proteome</keyword>
<name>A0ABR3L2I6_9TELE</name>
<protein>
    <submittedName>
        <fullName evidence="1">Uncharacterized protein</fullName>
    </submittedName>
</protein>
<evidence type="ECO:0000313" key="2">
    <source>
        <dbReference type="Proteomes" id="UP001558613"/>
    </source>
</evidence>
<evidence type="ECO:0000313" key="1">
    <source>
        <dbReference type="EMBL" id="KAL1246625.1"/>
    </source>
</evidence>
<sequence>MLSDGAIYSSIDFTTKGGFGSPSPASQATPYATTQILHSNSIHELAVDLPEAQWKTSLQAKQEMANLGYSLPDKNSCNN</sequence>
<proteinExistence type="predicted"/>
<dbReference type="EMBL" id="JAYMGO010000211">
    <property type="protein sequence ID" value="KAL1246625.1"/>
    <property type="molecule type" value="Genomic_DNA"/>
</dbReference>
<organism evidence="1 2">
    <name type="scientific">Cirrhinus molitorella</name>
    <name type="common">mud carp</name>
    <dbReference type="NCBI Taxonomy" id="172907"/>
    <lineage>
        <taxon>Eukaryota</taxon>
        <taxon>Metazoa</taxon>
        <taxon>Chordata</taxon>
        <taxon>Craniata</taxon>
        <taxon>Vertebrata</taxon>
        <taxon>Euteleostomi</taxon>
        <taxon>Actinopterygii</taxon>
        <taxon>Neopterygii</taxon>
        <taxon>Teleostei</taxon>
        <taxon>Ostariophysi</taxon>
        <taxon>Cypriniformes</taxon>
        <taxon>Cyprinidae</taxon>
        <taxon>Labeoninae</taxon>
        <taxon>Labeonini</taxon>
        <taxon>Cirrhinus</taxon>
    </lineage>
</organism>
<dbReference type="Proteomes" id="UP001558613">
    <property type="component" value="Unassembled WGS sequence"/>
</dbReference>